<reference evidence="1 2" key="1">
    <citation type="journal article" date="2018" name="Mol. Biol. Evol.">
        <title>Broad Genomic Sampling Reveals a Smut Pathogenic Ancestry of the Fungal Clade Ustilaginomycotina.</title>
        <authorList>
            <person name="Kijpornyongpan T."/>
            <person name="Mondo S.J."/>
            <person name="Barry K."/>
            <person name="Sandor L."/>
            <person name="Lee J."/>
            <person name="Lipzen A."/>
            <person name="Pangilinan J."/>
            <person name="LaButti K."/>
            <person name="Hainaut M."/>
            <person name="Henrissat B."/>
            <person name="Grigoriev I.V."/>
            <person name="Spatafora J.W."/>
            <person name="Aime M.C."/>
        </authorList>
    </citation>
    <scope>NUCLEOTIDE SEQUENCE [LARGE SCALE GENOMIC DNA]</scope>
    <source>
        <strain evidence="1 2">SA 807</strain>
    </source>
</reference>
<keyword evidence="2" id="KW-1185">Reference proteome</keyword>
<accession>A0ACD0NT93</accession>
<evidence type="ECO:0000313" key="1">
    <source>
        <dbReference type="EMBL" id="PWN49034.1"/>
    </source>
</evidence>
<protein>
    <submittedName>
        <fullName evidence="1">Uncharacterized protein</fullName>
    </submittedName>
</protein>
<dbReference type="Proteomes" id="UP000245626">
    <property type="component" value="Unassembled WGS sequence"/>
</dbReference>
<gene>
    <name evidence="1" type="ORF">IE53DRAFT_166979</name>
</gene>
<dbReference type="EMBL" id="KZ820107">
    <property type="protein sequence ID" value="PWN49034.1"/>
    <property type="molecule type" value="Genomic_DNA"/>
</dbReference>
<sequence>MCSGWHVCEWTPAPAHSLSEPPPFSPPTQKQGSRGARPIMTHGLQGEVASAVEMYPPPTSPGTRQTLLKATQDTAPLESQTLFQSNQPPPSPCSSSLFSVRKSGFALFSSLVLNPPENGFEKGQGRGDLTFPKHSGHMPQKPSSPWLSSSPSD</sequence>
<name>A0ACD0NT93_9BASI</name>
<organism evidence="1 2">
    <name type="scientific">Violaceomyces palustris</name>
    <dbReference type="NCBI Taxonomy" id="1673888"/>
    <lineage>
        <taxon>Eukaryota</taxon>
        <taxon>Fungi</taxon>
        <taxon>Dikarya</taxon>
        <taxon>Basidiomycota</taxon>
        <taxon>Ustilaginomycotina</taxon>
        <taxon>Ustilaginomycetes</taxon>
        <taxon>Violaceomycetales</taxon>
        <taxon>Violaceomycetaceae</taxon>
        <taxon>Violaceomyces</taxon>
    </lineage>
</organism>
<evidence type="ECO:0000313" key="2">
    <source>
        <dbReference type="Proteomes" id="UP000245626"/>
    </source>
</evidence>
<proteinExistence type="predicted"/>